<reference evidence="2" key="1">
    <citation type="submission" date="2009-11" db="EMBL/GenBank/DDBJ databases">
        <title>The complete chromosome 2 of Sphaerobacter thermophilus DSM 20745.</title>
        <authorList>
            <person name="Lucas S."/>
            <person name="Copeland A."/>
            <person name="Lapidus A."/>
            <person name="Glavina del Rio T."/>
            <person name="Dalin E."/>
            <person name="Tice H."/>
            <person name="Bruce D."/>
            <person name="Goodwin L."/>
            <person name="Pitluck S."/>
            <person name="Kyrpides N."/>
            <person name="Mavromatis K."/>
            <person name="Ivanova N."/>
            <person name="Mikhailova N."/>
            <person name="LaButti K.M."/>
            <person name="Clum A."/>
            <person name="Sun H.I."/>
            <person name="Brettin T."/>
            <person name="Detter J.C."/>
            <person name="Han C."/>
            <person name="Larimer F."/>
            <person name="Land M."/>
            <person name="Hauser L."/>
            <person name="Markowitz V."/>
            <person name="Cheng J.F."/>
            <person name="Hugenholtz P."/>
            <person name="Woyke T."/>
            <person name="Wu D."/>
            <person name="Steenblock K."/>
            <person name="Schneider S."/>
            <person name="Pukall R."/>
            <person name="Goeker M."/>
            <person name="Klenk H.P."/>
            <person name="Eisen J.A."/>
        </authorList>
    </citation>
    <scope>NUCLEOTIDE SEQUENCE [LARGE SCALE GENOMIC DNA]</scope>
    <source>
        <strain evidence="2">ATCC 49802 / DSM 20745 / S 6022</strain>
    </source>
</reference>
<dbReference type="EMBL" id="CP001824">
    <property type="protein sequence ID" value="ACZ39943.1"/>
    <property type="molecule type" value="Genomic_DNA"/>
</dbReference>
<evidence type="ECO:0000313" key="2">
    <source>
        <dbReference type="Proteomes" id="UP000002027"/>
    </source>
</evidence>
<organism evidence="1 2">
    <name type="scientific">Sphaerobacter thermophilus (strain ATCC 49802 / DSM 20745 / KCCM 41009 / NCIMB 13125 / S 6022)</name>
    <dbReference type="NCBI Taxonomy" id="479434"/>
    <lineage>
        <taxon>Bacteria</taxon>
        <taxon>Pseudomonadati</taxon>
        <taxon>Thermomicrobiota</taxon>
        <taxon>Thermomicrobia</taxon>
        <taxon>Sphaerobacterales</taxon>
        <taxon>Sphaerobacterineae</taxon>
        <taxon>Sphaerobacteraceae</taxon>
        <taxon>Sphaerobacter</taxon>
    </lineage>
</organism>
<dbReference type="HOGENOM" id="CLU_148574_0_0_0"/>
<dbReference type="OrthoDB" id="9808343at2"/>
<dbReference type="AlphaFoldDB" id="D1CAZ6"/>
<dbReference type="InParanoid" id="D1CAZ6"/>
<dbReference type="KEGG" id="sti:Sthe_2528"/>
<protein>
    <submittedName>
        <fullName evidence="1">Uncharacterized protein</fullName>
    </submittedName>
</protein>
<evidence type="ECO:0000313" key="1">
    <source>
        <dbReference type="EMBL" id="ACZ39943.1"/>
    </source>
</evidence>
<dbReference type="RefSeq" id="WP_012872983.1">
    <property type="nucleotide sequence ID" value="NC_013524.1"/>
</dbReference>
<dbReference type="STRING" id="479434.Sthe_2528"/>
<accession>D1CAZ6</accession>
<sequence length="154" mass="17296">MAPVTVEVRSRVVGGSPDEPVLAPVRLDLPEETITVAELIRRTVEEQVRELRVRQHLDLEQARRALDRQYLTAEEIVAQAERGAIRPRPPRRALHPRQVDPAAEVERALRAFEAGAYLILVDGQRVERLDEEVRFAPGTTVTFLRLMPLVGGAP</sequence>
<reference evidence="1 2" key="2">
    <citation type="journal article" date="2010" name="Stand. Genomic Sci.">
        <title>Complete genome sequence of Desulfohalobium retbaense type strain (HR(100)).</title>
        <authorList>
            <person name="Spring S."/>
            <person name="Nolan M."/>
            <person name="Lapidus A."/>
            <person name="Glavina Del Rio T."/>
            <person name="Copeland A."/>
            <person name="Tice H."/>
            <person name="Cheng J.F."/>
            <person name="Lucas S."/>
            <person name="Land M."/>
            <person name="Chen F."/>
            <person name="Bruce D."/>
            <person name="Goodwin L."/>
            <person name="Pitluck S."/>
            <person name="Ivanova N."/>
            <person name="Mavromatis K."/>
            <person name="Mikhailova N."/>
            <person name="Pati A."/>
            <person name="Chen A."/>
            <person name="Palaniappan K."/>
            <person name="Hauser L."/>
            <person name="Chang Y.J."/>
            <person name="Jeffries C.D."/>
            <person name="Munk C."/>
            <person name="Kiss H."/>
            <person name="Chain P."/>
            <person name="Han C."/>
            <person name="Brettin T."/>
            <person name="Detter J.C."/>
            <person name="Schuler E."/>
            <person name="Goker M."/>
            <person name="Rohde M."/>
            <person name="Bristow J."/>
            <person name="Eisen J.A."/>
            <person name="Markowitz V."/>
            <person name="Hugenholtz P."/>
            <person name="Kyrpides N.C."/>
            <person name="Klenk H.P."/>
        </authorList>
    </citation>
    <scope>NUCLEOTIDE SEQUENCE [LARGE SCALE GENOMIC DNA]</scope>
    <source>
        <strain evidence="2">ATCC 49802 / DSM 20745 / S 6022</strain>
    </source>
</reference>
<proteinExistence type="predicted"/>
<gene>
    <name evidence="1" type="ordered locus">Sthe_2528</name>
</gene>
<name>D1CAZ6_SPHTD</name>
<dbReference type="Proteomes" id="UP000002027">
    <property type="component" value="Chromosome 2"/>
</dbReference>
<dbReference type="eggNOG" id="ENOG50335VD">
    <property type="taxonomic scope" value="Bacteria"/>
</dbReference>
<keyword evidence="2" id="KW-1185">Reference proteome</keyword>